<dbReference type="InterPro" id="IPR019734">
    <property type="entry name" value="TPR_rpt"/>
</dbReference>
<proteinExistence type="predicted"/>
<dbReference type="AlphaFoldDB" id="A0A5J6HPV9"/>
<dbReference type="KEGG" id="salw:CP975_17185"/>
<dbReference type="InterPro" id="IPR011990">
    <property type="entry name" value="TPR-like_helical_dom_sf"/>
</dbReference>
<dbReference type="Proteomes" id="UP000326553">
    <property type="component" value="Chromosome"/>
</dbReference>
<evidence type="ECO:0000313" key="3">
    <source>
        <dbReference type="Proteomes" id="UP000326553"/>
    </source>
</evidence>
<keyword evidence="3" id="KW-1185">Reference proteome</keyword>
<accession>A0A5J6HPV9</accession>
<dbReference type="Pfam" id="PF13560">
    <property type="entry name" value="HTH_31"/>
    <property type="match status" value="1"/>
</dbReference>
<sequence>MPDADRPQELPARLLTDPEMIDACRARDFARVFRLVKTRAGIYPSMIARRCDLTPSRVGEVIAGRRQLLHMDVVERIADGLRIPGHMLGLTRRAWETPQALATTERALPQTPGQGPGQQNAMSLPGADVDSILVLATRTSLNTATLAAFRSSIEDYWRRDDQHGGEALRPAIVGQLRYVVGLLKEIRSPSIQSGLYGIAAELARLTGWTYFDARQYDQARLYFTEALQLAKEIDDRQFMANVLACMSLQGTYQDKPADSLALVAAAQDQARSALDTTPRVLSMLSMREAFAHATLGNRESTHRAMKEAHRRFEQIRTSDPDPSWVTYFDETKLIVDTGIAHGRLGEAATAEPLIADALRREAHTNQRGRAFHSFWLARTQLDQGKLDQACHTATQALEPASAVASERVTSHLREFYDQLAPHRKEPVALAFEARLRELLPPVSGPLHP</sequence>
<organism evidence="2 3">
    <name type="scientific">Streptomyces alboniger</name>
    <dbReference type="NCBI Taxonomy" id="132473"/>
    <lineage>
        <taxon>Bacteria</taxon>
        <taxon>Bacillati</taxon>
        <taxon>Actinomycetota</taxon>
        <taxon>Actinomycetes</taxon>
        <taxon>Kitasatosporales</taxon>
        <taxon>Streptomycetaceae</taxon>
        <taxon>Streptomyces</taxon>
        <taxon>Streptomyces aurantiacus group</taxon>
    </lineage>
</organism>
<evidence type="ECO:0000313" key="2">
    <source>
        <dbReference type="EMBL" id="QEV18985.1"/>
    </source>
</evidence>
<dbReference type="PROSITE" id="PS50005">
    <property type="entry name" value="TPR"/>
    <property type="match status" value="1"/>
</dbReference>
<dbReference type="Gene3D" id="1.25.40.10">
    <property type="entry name" value="Tetratricopeptide repeat domain"/>
    <property type="match status" value="1"/>
</dbReference>
<protein>
    <recommendedName>
        <fullName evidence="4">XRE family transcriptional regulator</fullName>
    </recommendedName>
</protein>
<dbReference type="OrthoDB" id="3698213at2"/>
<dbReference type="EMBL" id="CP023695">
    <property type="protein sequence ID" value="QEV18985.1"/>
    <property type="molecule type" value="Genomic_DNA"/>
</dbReference>
<feature type="repeat" description="TPR" evidence="1">
    <location>
        <begin position="200"/>
        <end position="233"/>
    </location>
</feature>
<name>A0A5J6HPV9_STRAD</name>
<dbReference type="RefSeq" id="WP_055532407.1">
    <property type="nucleotide sequence ID" value="NZ_CP023695.1"/>
</dbReference>
<evidence type="ECO:0008006" key="4">
    <source>
        <dbReference type="Google" id="ProtNLM"/>
    </source>
</evidence>
<dbReference type="SUPFAM" id="SSF48452">
    <property type="entry name" value="TPR-like"/>
    <property type="match status" value="1"/>
</dbReference>
<keyword evidence="1" id="KW-0802">TPR repeat</keyword>
<gene>
    <name evidence="2" type="ORF">CP975_17185</name>
</gene>
<evidence type="ECO:0000256" key="1">
    <source>
        <dbReference type="PROSITE-ProRule" id="PRU00339"/>
    </source>
</evidence>
<reference evidence="2 3" key="1">
    <citation type="submission" date="2017-09" db="EMBL/GenBank/DDBJ databases">
        <authorList>
            <person name="Lee N."/>
            <person name="Cho B.-K."/>
        </authorList>
    </citation>
    <scope>NUCLEOTIDE SEQUENCE [LARGE SCALE GENOMIC DNA]</scope>
    <source>
        <strain evidence="2 3">ATCC 12461</strain>
    </source>
</reference>